<dbReference type="RefSeq" id="WP_066316625.1">
    <property type="nucleotide sequence ID" value="NZ_LQRT01000035.1"/>
</dbReference>
<dbReference type="SUPFAM" id="SSF51735">
    <property type="entry name" value="NAD(P)-binding Rossmann-fold domains"/>
    <property type="match status" value="1"/>
</dbReference>
<comment type="caution">
    <text evidence="2">The sequence shown here is derived from an EMBL/GenBank/DDBJ whole genome shotgun (WGS) entry which is preliminary data.</text>
</comment>
<evidence type="ECO:0008006" key="4">
    <source>
        <dbReference type="Google" id="ProtNLM"/>
    </source>
</evidence>
<dbReference type="PRINTS" id="PR00081">
    <property type="entry name" value="GDHRDH"/>
</dbReference>
<evidence type="ECO:0000256" key="1">
    <source>
        <dbReference type="RuleBase" id="RU000363"/>
    </source>
</evidence>
<dbReference type="STRING" id="1642818.AWE51_10715"/>
<dbReference type="PANTHER" id="PTHR43976">
    <property type="entry name" value="SHORT CHAIN DEHYDROGENASE"/>
    <property type="match status" value="1"/>
</dbReference>
<dbReference type="InterPro" id="IPR002347">
    <property type="entry name" value="SDR_fam"/>
</dbReference>
<reference evidence="2 3" key="1">
    <citation type="submission" date="2016-01" db="EMBL/GenBank/DDBJ databases">
        <title>The draft genome sequence of Aquimarina sp. RZW4-3-2.</title>
        <authorList>
            <person name="Wang Y."/>
        </authorList>
    </citation>
    <scope>NUCLEOTIDE SEQUENCE [LARGE SCALE GENOMIC DNA]</scope>
    <source>
        <strain evidence="2 3">RZW4-3-2</strain>
    </source>
</reference>
<gene>
    <name evidence="2" type="ORF">AWE51_10715</name>
</gene>
<dbReference type="InterPro" id="IPR036291">
    <property type="entry name" value="NAD(P)-bd_dom_sf"/>
</dbReference>
<comment type="similarity">
    <text evidence="1">Belongs to the short-chain dehydrogenases/reductases (SDR) family.</text>
</comment>
<dbReference type="CDD" id="cd05374">
    <property type="entry name" value="17beta-HSD-like_SDR_c"/>
    <property type="match status" value="1"/>
</dbReference>
<organism evidence="2 3">
    <name type="scientific">Aquimarina aggregata</name>
    <dbReference type="NCBI Taxonomy" id="1642818"/>
    <lineage>
        <taxon>Bacteria</taxon>
        <taxon>Pseudomonadati</taxon>
        <taxon>Bacteroidota</taxon>
        <taxon>Flavobacteriia</taxon>
        <taxon>Flavobacteriales</taxon>
        <taxon>Flavobacteriaceae</taxon>
        <taxon>Aquimarina</taxon>
    </lineage>
</organism>
<accession>A0A162YAH9</accession>
<evidence type="ECO:0000313" key="2">
    <source>
        <dbReference type="EMBL" id="KZS39031.1"/>
    </source>
</evidence>
<protein>
    <recommendedName>
        <fullName evidence="4">Short-chain dehydrogenase</fullName>
    </recommendedName>
</protein>
<dbReference type="OrthoDB" id="822355at2"/>
<dbReference type="EMBL" id="LQRT01000035">
    <property type="protein sequence ID" value="KZS39031.1"/>
    <property type="molecule type" value="Genomic_DNA"/>
</dbReference>
<dbReference type="InterPro" id="IPR020904">
    <property type="entry name" value="Sc_DH/Rdtase_CS"/>
</dbReference>
<dbReference type="InterPro" id="IPR051911">
    <property type="entry name" value="SDR_oxidoreductase"/>
</dbReference>
<sequence length="290" mass="32236">MKTVLITGSSNGFGYLSTLTLARKGYNVWATMRDVNGKNKAKKEELEHIATEEHIAITVAELDVTSEKSTNDLLKKIHSEEQNGLDVLINNAGVMYVGITEAYSLEQAQEQFDTNFFGVIRTSKAFLPLLKKSSDGLIINISSLAGRLVFPYFGIYCASKFALEAYSEALSYELRPLGVDVSIIEPGPYPSGLLYSGPKEDDNHTLETYGEMASVPKTMLQNFDQFYKSDASPNPQEIPNAVLKLIEIQQGKRPIRKAVGIDYNTNELNNRTNSIQESLIKDALQMEHLL</sequence>
<dbReference type="PANTHER" id="PTHR43976:SF9">
    <property type="entry name" value="OXIDOREDUCTASE"/>
    <property type="match status" value="1"/>
</dbReference>
<evidence type="ECO:0000313" key="3">
    <source>
        <dbReference type="Proteomes" id="UP000076715"/>
    </source>
</evidence>
<proteinExistence type="inferred from homology"/>
<dbReference type="PRINTS" id="PR00080">
    <property type="entry name" value="SDRFAMILY"/>
</dbReference>
<dbReference type="Pfam" id="PF00106">
    <property type="entry name" value="adh_short"/>
    <property type="match status" value="1"/>
</dbReference>
<name>A0A162YAH9_9FLAO</name>
<keyword evidence="3" id="KW-1185">Reference proteome</keyword>
<dbReference type="Proteomes" id="UP000076715">
    <property type="component" value="Unassembled WGS sequence"/>
</dbReference>
<dbReference type="AlphaFoldDB" id="A0A162YAH9"/>
<dbReference type="Gene3D" id="3.40.50.720">
    <property type="entry name" value="NAD(P)-binding Rossmann-like Domain"/>
    <property type="match status" value="1"/>
</dbReference>
<dbReference type="PROSITE" id="PS00061">
    <property type="entry name" value="ADH_SHORT"/>
    <property type="match status" value="1"/>
</dbReference>